<proteinExistence type="inferred from homology"/>
<dbReference type="Gene3D" id="3.40.50.200">
    <property type="entry name" value="Peptidase S8/S53 domain"/>
    <property type="match status" value="2"/>
</dbReference>
<evidence type="ECO:0000313" key="8">
    <source>
        <dbReference type="EMBL" id="KAF2318973.1"/>
    </source>
</evidence>
<evidence type="ECO:0000259" key="7">
    <source>
        <dbReference type="Pfam" id="PF17766"/>
    </source>
</evidence>
<reference evidence="8 9" key="1">
    <citation type="journal article" date="2020" name="Mol. Plant">
        <title>The Chromosome-Based Rubber Tree Genome Provides New Insights into Spurge Genome Evolution and Rubber Biosynthesis.</title>
        <authorList>
            <person name="Liu J."/>
            <person name="Shi C."/>
            <person name="Shi C.C."/>
            <person name="Li W."/>
            <person name="Zhang Q.J."/>
            <person name="Zhang Y."/>
            <person name="Li K."/>
            <person name="Lu H.F."/>
            <person name="Shi C."/>
            <person name="Zhu S.T."/>
            <person name="Xiao Z.Y."/>
            <person name="Nan H."/>
            <person name="Yue Y."/>
            <person name="Zhu X.G."/>
            <person name="Wu Y."/>
            <person name="Hong X.N."/>
            <person name="Fan G.Y."/>
            <person name="Tong Y."/>
            <person name="Zhang D."/>
            <person name="Mao C.L."/>
            <person name="Liu Y.L."/>
            <person name="Hao S.J."/>
            <person name="Liu W.Q."/>
            <person name="Lv M.Q."/>
            <person name="Zhang H.B."/>
            <person name="Liu Y."/>
            <person name="Hu-Tang G.R."/>
            <person name="Wang J.P."/>
            <person name="Wang J.H."/>
            <person name="Sun Y.H."/>
            <person name="Ni S.B."/>
            <person name="Chen W.B."/>
            <person name="Zhang X.C."/>
            <person name="Jiao Y.N."/>
            <person name="Eichler E.E."/>
            <person name="Li G.H."/>
            <person name="Liu X."/>
            <person name="Gao L.Z."/>
        </authorList>
    </citation>
    <scope>NUCLEOTIDE SEQUENCE [LARGE SCALE GENOMIC DNA]</scope>
    <source>
        <strain evidence="9">cv. GT1</strain>
        <tissue evidence="8">Leaf</tissue>
    </source>
</reference>
<dbReference type="InterPro" id="IPR045051">
    <property type="entry name" value="SBT"/>
</dbReference>
<dbReference type="GO" id="GO:0006508">
    <property type="term" value="P:proteolysis"/>
    <property type="evidence" value="ECO:0007669"/>
    <property type="project" value="UniProtKB-KW"/>
</dbReference>
<gene>
    <name evidence="8" type="ORF">GH714_012055</name>
</gene>
<organism evidence="8 9">
    <name type="scientific">Hevea brasiliensis</name>
    <name type="common">Para rubber tree</name>
    <name type="synonym">Siphonia brasiliensis</name>
    <dbReference type="NCBI Taxonomy" id="3981"/>
    <lineage>
        <taxon>Eukaryota</taxon>
        <taxon>Viridiplantae</taxon>
        <taxon>Streptophyta</taxon>
        <taxon>Embryophyta</taxon>
        <taxon>Tracheophyta</taxon>
        <taxon>Spermatophyta</taxon>
        <taxon>Magnoliopsida</taxon>
        <taxon>eudicotyledons</taxon>
        <taxon>Gunneridae</taxon>
        <taxon>Pentapetalae</taxon>
        <taxon>rosids</taxon>
        <taxon>fabids</taxon>
        <taxon>Malpighiales</taxon>
        <taxon>Euphorbiaceae</taxon>
        <taxon>Crotonoideae</taxon>
        <taxon>Micrandreae</taxon>
        <taxon>Hevea</taxon>
    </lineage>
</organism>
<name>A0A6A6N3D7_HEVBR</name>
<dbReference type="EMBL" id="JAAGAX010000003">
    <property type="protein sequence ID" value="KAF2318973.1"/>
    <property type="molecule type" value="Genomic_DNA"/>
</dbReference>
<dbReference type="GO" id="GO:0005576">
    <property type="term" value="C:extracellular region"/>
    <property type="evidence" value="ECO:0007669"/>
    <property type="project" value="UniProtKB-SubCell"/>
</dbReference>
<evidence type="ECO:0000256" key="1">
    <source>
        <dbReference type="ARBA" id="ARBA00004613"/>
    </source>
</evidence>
<evidence type="ECO:0000256" key="3">
    <source>
        <dbReference type="ARBA" id="ARBA00022670"/>
    </source>
</evidence>
<dbReference type="Gene3D" id="2.60.40.2310">
    <property type="match status" value="1"/>
</dbReference>
<dbReference type="PANTHER" id="PTHR10795">
    <property type="entry name" value="PROPROTEIN CONVERTASE SUBTILISIN/KEXIN"/>
    <property type="match status" value="1"/>
</dbReference>
<dbReference type="Pfam" id="PF17766">
    <property type="entry name" value="fn3_6"/>
    <property type="match status" value="1"/>
</dbReference>
<dbReference type="SUPFAM" id="SSF52743">
    <property type="entry name" value="Subtilisin-like"/>
    <property type="match status" value="1"/>
</dbReference>
<evidence type="ECO:0000256" key="2">
    <source>
        <dbReference type="ARBA" id="ARBA00011073"/>
    </source>
</evidence>
<comment type="subcellular location">
    <subcellularLocation>
        <location evidence="1">Secreted</location>
    </subcellularLocation>
</comment>
<keyword evidence="5" id="KW-0378">Hydrolase</keyword>
<dbReference type="AlphaFoldDB" id="A0A6A6N3D7"/>
<dbReference type="InterPro" id="IPR036852">
    <property type="entry name" value="Peptidase_S8/S53_dom_sf"/>
</dbReference>
<dbReference type="PROSITE" id="PS00138">
    <property type="entry name" value="SUBTILASE_SER"/>
    <property type="match status" value="1"/>
</dbReference>
<dbReference type="InterPro" id="IPR023828">
    <property type="entry name" value="Peptidase_S8_Ser-AS"/>
</dbReference>
<evidence type="ECO:0000256" key="4">
    <source>
        <dbReference type="ARBA" id="ARBA00022729"/>
    </source>
</evidence>
<feature type="domain" description="Subtilisin-like protease fibronectin type-III" evidence="7">
    <location>
        <begin position="238"/>
        <end position="334"/>
    </location>
</feature>
<dbReference type="InterPro" id="IPR041469">
    <property type="entry name" value="Subtilisin-like_FN3"/>
</dbReference>
<keyword evidence="3" id="KW-0645">Protease</keyword>
<keyword evidence="6" id="KW-0720">Serine protease</keyword>
<keyword evidence="9" id="KW-1185">Reference proteome</keyword>
<sequence length="334" mass="35763">MSFFLNSTRSVNESDIIIGMLDTGIWPESESFLDLDSDPPQPNGKALAKNPSISLATNAGILAAFDDAIADGVDIISLSVGGWPMDSFEDSIAIGAFHSMKNGILTSNSAVPGVDILAAWFEATTVTGSKWDNRVVPFNIISGTSMSFPHESGAAAYVKSFHPTCRSMTTAAISDTDFAYGSGHINPVKAIDPGLVYDAGEIDYVKFLSGQGYNSTQLQLETGDNSTFSEETNGTVWDLNYPSFALSTQLRQPVTRIFHRTVTNVGSLSATYKAIINAPEGLNIQVQPNVLSFHYPGEKQSFVVTVETALNTTATAIFGSLTWDDGVHQARSPI</sequence>
<dbReference type="GO" id="GO:0004252">
    <property type="term" value="F:serine-type endopeptidase activity"/>
    <property type="evidence" value="ECO:0007669"/>
    <property type="project" value="InterPro"/>
</dbReference>
<protein>
    <recommendedName>
        <fullName evidence="7">Subtilisin-like protease fibronectin type-III domain-containing protein</fullName>
    </recommendedName>
</protein>
<evidence type="ECO:0000313" key="9">
    <source>
        <dbReference type="Proteomes" id="UP000467840"/>
    </source>
</evidence>
<keyword evidence="4" id="KW-0732">Signal</keyword>
<dbReference type="Proteomes" id="UP000467840">
    <property type="component" value="Chromosome 10"/>
</dbReference>
<comment type="caution">
    <text evidence="8">The sequence shown here is derived from an EMBL/GenBank/DDBJ whole genome shotgun (WGS) entry which is preliminary data.</text>
</comment>
<comment type="similarity">
    <text evidence="2">Belongs to the peptidase S8 family.</text>
</comment>
<evidence type="ECO:0000256" key="6">
    <source>
        <dbReference type="ARBA" id="ARBA00022825"/>
    </source>
</evidence>
<evidence type="ECO:0000256" key="5">
    <source>
        <dbReference type="ARBA" id="ARBA00022801"/>
    </source>
</evidence>
<accession>A0A6A6N3D7</accession>